<dbReference type="NCBIfam" id="TIGR03170">
    <property type="entry name" value="flgA_cterm"/>
    <property type="match status" value="1"/>
</dbReference>
<keyword evidence="3 4" id="KW-0574">Periplasm</keyword>
<gene>
    <name evidence="6" type="primary">flgA</name>
    <name evidence="6" type="ORF">AKJ29_06310</name>
</gene>
<dbReference type="PANTHER" id="PTHR36307">
    <property type="entry name" value="FLAGELLA BASAL BODY P-RING FORMATION PROTEIN FLGA"/>
    <property type="match status" value="1"/>
</dbReference>
<dbReference type="PANTHER" id="PTHR36307:SF1">
    <property type="entry name" value="FLAGELLA BASAL BODY P-RING FORMATION PROTEIN FLGA"/>
    <property type="match status" value="1"/>
</dbReference>
<comment type="caution">
    <text evidence="6">The sequence shown here is derived from an EMBL/GenBank/DDBJ whole genome shotgun (WGS) entry which is preliminary data.</text>
</comment>
<evidence type="ECO:0000313" key="6">
    <source>
        <dbReference type="EMBL" id="KPN64839.1"/>
    </source>
</evidence>
<dbReference type="GO" id="GO:0042597">
    <property type="term" value="C:periplasmic space"/>
    <property type="evidence" value="ECO:0007669"/>
    <property type="project" value="UniProtKB-SubCell"/>
</dbReference>
<dbReference type="GO" id="GO:0044780">
    <property type="term" value="P:bacterial-type flagellum assembly"/>
    <property type="evidence" value="ECO:0007669"/>
    <property type="project" value="InterPro"/>
</dbReference>
<dbReference type="RefSeq" id="WP_055187318.1">
    <property type="nucleotide sequence ID" value="NZ_FPBS01000021.1"/>
</dbReference>
<keyword evidence="4" id="KW-1005">Bacterial flagellum biogenesis</keyword>
<feature type="signal peptide" evidence="4">
    <location>
        <begin position="1"/>
        <end position="17"/>
    </location>
</feature>
<accession>A0A0P7I678</accession>
<evidence type="ECO:0000256" key="4">
    <source>
        <dbReference type="RuleBase" id="RU362063"/>
    </source>
</evidence>
<evidence type="ECO:0000256" key="1">
    <source>
        <dbReference type="ARBA" id="ARBA00004418"/>
    </source>
</evidence>
<evidence type="ECO:0000256" key="3">
    <source>
        <dbReference type="ARBA" id="ARBA00022764"/>
    </source>
</evidence>
<keyword evidence="7" id="KW-1185">Reference proteome</keyword>
<dbReference type="InterPro" id="IPR039246">
    <property type="entry name" value="Flagellar_FlgA"/>
</dbReference>
<comment type="function">
    <text evidence="4">Involved in the assembly process of the P-ring formation. It may associate with FlgF on the rod constituting a structure essential for the P-ring assembly or may act as a modulator protein for the P-ring assembly.</text>
</comment>
<organism evidence="6 7">
    <name type="scientific">Aliiroseovarius crassostreae</name>
    <dbReference type="NCBI Taxonomy" id="154981"/>
    <lineage>
        <taxon>Bacteria</taxon>
        <taxon>Pseudomonadati</taxon>
        <taxon>Pseudomonadota</taxon>
        <taxon>Alphaproteobacteria</taxon>
        <taxon>Rhodobacterales</taxon>
        <taxon>Paracoccaceae</taxon>
        <taxon>Aliiroseovarius</taxon>
    </lineage>
</organism>
<evidence type="ECO:0000313" key="7">
    <source>
        <dbReference type="Proteomes" id="UP000050471"/>
    </source>
</evidence>
<reference evidence="6 7" key="1">
    <citation type="submission" date="2015-09" db="EMBL/GenBank/DDBJ databases">
        <title>Draft genome sequence of Aliiroseovarius crassostreae CV919-312TSm, the causative agent of Roseovarius Oyster Disease (formerly Juvenile Oyster Disease).</title>
        <authorList>
            <person name="Kessner L."/>
            <person name="Spinard E."/>
            <person name="Nelson D."/>
        </authorList>
    </citation>
    <scope>NUCLEOTIDE SEQUENCE [LARGE SCALE GENOMIC DNA]</scope>
    <source>
        <strain evidence="6 7">CV919-312</strain>
    </source>
</reference>
<dbReference type="AlphaFoldDB" id="A0A0P7I678"/>
<comment type="similarity">
    <text evidence="4">Belongs to the FlgA family.</text>
</comment>
<keyword evidence="6" id="KW-0969">Cilium</keyword>
<protein>
    <recommendedName>
        <fullName evidence="4">Flagella basal body P-ring formation protein FlgA</fullName>
    </recommendedName>
</protein>
<comment type="subcellular location">
    <subcellularLocation>
        <location evidence="1 4">Periplasm</location>
    </subcellularLocation>
</comment>
<dbReference type="InterPro" id="IPR017585">
    <property type="entry name" value="SAF_FlgA"/>
</dbReference>
<dbReference type="Gene3D" id="3.90.1210.10">
    <property type="entry name" value="Antifreeze-like/N-acetylneuraminic acid synthase C-terminal domain"/>
    <property type="match status" value="1"/>
</dbReference>
<dbReference type="Pfam" id="PF13144">
    <property type="entry name" value="ChapFlgA"/>
    <property type="match status" value="1"/>
</dbReference>
<dbReference type="InterPro" id="IPR013974">
    <property type="entry name" value="SAF"/>
</dbReference>
<sequence length="144" mass="15300">MWRFLLALLLLPTAIQADTVLAARTMRANSILTAADLTVAPGDIPGTYISMEELVGQETRSVLYAGRPIRLNDVGPPALVDRNQIIILIYETGGLRIAAEGRALARGGIGDRVRVMNLSSRSTITGTIQPDGSVSVAPPSFPGF</sequence>
<proteinExistence type="inferred from homology"/>
<dbReference type="SMART" id="SM00858">
    <property type="entry name" value="SAF"/>
    <property type="match status" value="1"/>
</dbReference>
<name>A0A0P7I678_9RHOB</name>
<dbReference type="Proteomes" id="UP000050471">
    <property type="component" value="Unassembled WGS sequence"/>
</dbReference>
<evidence type="ECO:0000259" key="5">
    <source>
        <dbReference type="SMART" id="SM00858"/>
    </source>
</evidence>
<keyword evidence="2 4" id="KW-0732">Signal</keyword>
<keyword evidence="6" id="KW-0966">Cell projection</keyword>
<keyword evidence="6" id="KW-0282">Flagellum</keyword>
<feature type="domain" description="SAF" evidence="5">
    <location>
        <begin position="17"/>
        <end position="75"/>
    </location>
</feature>
<dbReference type="STRING" id="154981.AKJ29_06310"/>
<dbReference type="Gene3D" id="2.30.30.760">
    <property type="match status" value="1"/>
</dbReference>
<evidence type="ECO:0000256" key="2">
    <source>
        <dbReference type="ARBA" id="ARBA00022729"/>
    </source>
</evidence>
<dbReference type="EMBL" id="LKBA01000001">
    <property type="protein sequence ID" value="KPN64839.1"/>
    <property type="molecule type" value="Genomic_DNA"/>
</dbReference>
<feature type="chain" id="PRO_5005964574" description="Flagella basal body P-ring formation protein FlgA" evidence="4">
    <location>
        <begin position="18"/>
        <end position="144"/>
    </location>
</feature>
<dbReference type="CDD" id="cd11614">
    <property type="entry name" value="SAF_CpaB_FlgA_like"/>
    <property type="match status" value="1"/>
</dbReference>
<dbReference type="OrthoDB" id="7619725at2"/>